<dbReference type="GO" id="GO:0046992">
    <property type="term" value="F:oxidoreductase activity, acting on X-H and Y-H to form an X-Y bond"/>
    <property type="evidence" value="ECO:0007669"/>
    <property type="project" value="UniProtKB-UniRule"/>
</dbReference>
<dbReference type="Pfam" id="PF04055">
    <property type="entry name" value="Radical_SAM"/>
    <property type="match status" value="1"/>
</dbReference>
<dbReference type="InterPro" id="IPR007197">
    <property type="entry name" value="rSAM"/>
</dbReference>
<dbReference type="GO" id="GO:0044689">
    <property type="term" value="F:7,8-didemethyl-8-hydroxy-5-deazariboflavin synthase activity"/>
    <property type="evidence" value="ECO:0007669"/>
    <property type="project" value="TreeGrafter"/>
</dbReference>
<dbReference type="InterPro" id="IPR034405">
    <property type="entry name" value="F420"/>
</dbReference>
<evidence type="ECO:0000256" key="3">
    <source>
        <dbReference type="ARBA" id="ARBA00022723"/>
    </source>
</evidence>
<feature type="binding site" evidence="6 7">
    <location>
        <position position="54"/>
    </location>
    <ligand>
        <name>[4Fe-4S] cluster</name>
        <dbReference type="ChEBI" id="CHEBI:49883"/>
        <note>4Fe-4S-S-AdoMet</note>
    </ligand>
</feature>
<dbReference type="Gene3D" id="3.20.20.70">
    <property type="entry name" value="Aldolase class I"/>
    <property type="match status" value="1"/>
</dbReference>
<keyword evidence="6" id="KW-0474">Menaquinone biosynthesis</keyword>
<feature type="binding site" evidence="6 7">
    <location>
        <position position="58"/>
    </location>
    <ligand>
        <name>[4Fe-4S] cluster</name>
        <dbReference type="ChEBI" id="CHEBI:49883"/>
        <note>4Fe-4S-S-AdoMet</note>
    </ligand>
</feature>
<dbReference type="OrthoDB" id="9802027at2"/>
<dbReference type="SFLD" id="SFLDF00342">
    <property type="entry name" value="cyclic_dehypoxanthine_futalosi"/>
    <property type="match status" value="1"/>
</dbReference>
<comment type="catalytic activity">
    <reaction evidence="6">
        <text>dehypoxanthine futalosine + S-adenosyl-L-methionine = cyclic dehypoxanthinylfutalosinate + 5'-deoxyadenosine + L-methionine + H(+)</text>
        <dbReference type="Rhea" id="RHEA:33083"/>
        <dbReference type="ChEBI" id="CHEBI:15378"/>
        <dbReference type="ChEBI" id="CHEBI:17319"/>
        <dbReference type="ChEBI" id="CHEBI:57844"/>
        <dbReference type="ChEBI" id="CHEBI:58864"/>
        <dbReference type="ChEBI" id="CHEBI:59789"/>
        <dbReference type="ChEBI" id="CHEBI:64270"/>
        <dbReference type="EC" id="1.21.98.1"/>
    </reaction>
</comment>
<keyword evidence="11" id="KW-1185">Reference proteome</keyword>
<evidence type="ECO:0000256" key="8">
    <source>
        <dbReference type="PIRSR" id="PIRSR004762-2"/>
    </source>
</evidence>
<dbReference type="KEGG" id="tsa:AciPR4_4028"/>
<dbReference type="PROSITE" id="PS51918">
    <property type="entry name" value="RADICAL_SAM"/>
    <property type="match status" value="1"/>
</dbReference>
<dbReference type="SUPFAM" id="SSF102114">
    <property type="entry name" value="Radical SAM enzymes"/>
    <property type="match status" value="1"/>
</dbReference>
<dbReference type="GO" id="GO:0009234">
    <property type="term" value="P:menaquinone biosynthetic process"/>
    <property type="evidence" value="ECO:0007669"/>
    <property type="project" value="UniProtKB-UniRule"/>
</dbReference>
<evidence type="ECO:0000313" key="11">
    <source>
        <dbReference type="Proteomes" id="UP000006844"/>
    </source>
</evidence>
<dbReference type="Proteomes" id="UP000006844">
    <property type="component" value="Chromosome"/>
</dbReference>
<dbReference type="eggNOG" id="COG1060">
    <property type="taxonomic scope" value="Bacteria"/>
</dbReference>
<feature type="binding site" evidence="6 7">
    <location>
        <position position="61"/>
    </location>
    <ligand>
        <name>[4Fe-4S] cluster</name>
        <dbReference type="ChEBI" id="CHEBI:49883"/>
        <note>4Fe-4S-S-AdoMet</note>
    </ligand>
</feature>
<dbReference type="EC" id="1.21.98.1" evidence="6"/>
<evidence type="ECO:0000313" key="10">
    <source>
        <dbReference type="EMBL" id="ADV84777.1"/>
    </source>
</evidence>
<comment type="cofactor">
    <cofactor evidence="6 7">
        <name>[4Fe-4S] cluster</name>
        <dbReference type="ChEBI" id="CHEBI:49883"/>
    </cofactor>
    <text evidence="6 7">Binds 1 [4Fe-4S] cluster. The cluster is coordinated with 3 cysteines and an exchangeable S-adenosyl-L-methionine.</text>
</comment>
<sequence>MAIERISAETGLAWLRDMPLVELMARADAVRWELHPRAEVTYVLDTNPNYTNVCTENCTFCSFYRPVGSKEGYVHSPEEVASRVARAYAQGATTVLLQGGHNPDLPLDYYLALIDAIQASTPKMHLHLFSPSEITQIAKVAGETVDQILQRFWERGVKTMPGGGAEILTDRVRRKVSPKKLSADGWINVMRSAHRVGMSTSATMMYGHLEENEDIIEHLVRLRELQDETGGFYAFIPWSFKRGASPLSQLVKTDALPSFYLRILAISRLMLDNILHIQASWFGEGIRAGQLGLYSGADDFGGILIEENVLSQAQHKVAITRPALLNAIREAGFTPVQRTTGYEVVQGTPLVNIVHPEAAVETFQRTPGPQQVVSQEEERANA</sequence>
<keyword evidence="1 6" id="KW-0004">4Fe-4S</keyword>
<evidence type="ECO:0000256" key="6">
    <source>
        <dbReference type="HAMAP-Rule" id="MF_00992"/>
    </source>
</evidence>
<dbReference type="EMBL" id="CP002467">
    <property type="protein sequence ID" value="ADV84777.1"/>
    <property type="molecule type" value="Genomic_DNA"/>
</dbReference>
<keyword evidence="3 6" id="KW-0479">Metal-binding</keyword>
<comment type="pathway">
    <text evidence="6">Quinol/quinone metabolism; menaquinone biosynthesis.</text>
</comment>
<evidence type="ECO:0000256" key="2">
    <source>
        <dbReference type="ARBA" id="ARBA00022691"/>
    </source>
</evidence>
<dbReference type="SMART" id="SM00729">
    <property type="entry name" value="Elp3"/>
    <property type="match status" value="1"/>
</dbReference>
<feature type="binding site" evidence="8">
    <location>
        <position position="60"/>
    </location>
    <ligand>
        <name>S-adenosyl-L-methionine</name>
        <dbReference type="ChEBI" id="CHEBI:59789"/>
    </ligand>
</feature>
<comment type="function">
    <text evidence="6">Radical SAM enzyme that catalyzes the cyclization of dehypoxanthine futalosine (DHFL) into cyclic dehypoxanthine futalosine (CDHFL), a step in the biosynthesis of menaquinone (MK, vitamin K2).</text>
</comment>
<dbReference type="SFLD" id="SFLDG01064">
    <property type="entry name" value="F420__menaquinone_cofactor_bio"/>
    <property type="match status" value="1"/>
</dbReference>
<dbReference type="GO" id="GO:0005506">
    <property type="term" value="F:iron ion binding"/>
    <property type="evidence" value="ECO:0007669"/>
    <property type="project" value="UniProtKB-UniRule"/>
</dbReference>
<feature type="domain" description="Radical SAM core" evidence="9">
    <location>
        <begin position="40"/>
        <end position="275"/>
    </location>
</feature>
<dbReference type="InterPro" id="IPR006638">
    <property type="entry name" value="Elp3/MiaA/NifB-like_rSAM"/>
</dbReference>
<dbReference type="InterPro" id="IPR022431">
    <property type="entry name" value="Cyclic_DHFL_synthase_mqnC"/>
</dbReference>
<reference evidence="10 11" key="1">
    <citation type="journal article" date="2012" name="Stand. Genomic Sci.">
        <title>Complete genome sequence of Terriglobus saanensis type strain SP1PR4(T), an Acidobacteria from tundra soil.</title>
        <authorList>
            <person name="Rawat S.R."/>
            <person name="Mannisto M.K."/>
            <person name="Starovoytov V."/>
            <person name="Goodwin L."/>
            <person name="Nolan M."/>
            <person name="Hauser L."/>
            <person name="Land M."/>
            <person name="Davenport K.W."/>
            <person name="Woyke T."/>
            <person name="Haggblom M.M."/>
        </authorList>
    </citation>
    <scope>NUCLEOTIDE SEQUENCE</scope>
    <source>
        <strain evidence="11">ATCC BAA-1853 / DSM 23119 / SP1PR4</strain>
    </source>
</reference>
<dbReference type="NCBIfam" id="TIGR00423">
    <property type="entry name" value="CofH family radical SAM protein"/>
    <property type="match status" value="1"/>
</dbReference>
<dbReference type="UniPathway" id="UPA00079"/>
<dbReference type="HOGENOM" id="CLU_040406_1_0_0"/>
<dbReference type="SFLD" id="SFLDG01389">
    <property type="entry name" value="menaquinone_synthsis_involved"/>
    <property type="match status" value="1"/>
</dbReference>
<gene>
    <name evidence="6" type="primary">mqnC</name>
    <name evidence="10" type="ordered locus">AciPR4_4028</name>
</gene>
<dbReference type="InterPro" id="IPR020050">
    <property type="entry name" value="FO_synthase_su2"/>
</dbReference>
<dbReference type="InterPro" id="IPR045567">
    <property type="entry name" value="CofH/MnqC-like_C"/>
</dbReference>
<protein>
    <recommendedName>
        <fullName evidence="6">Cyclic dehypoxanthine futalosine synthase</fullName>
        <shortName evidence="6">Cyclic DHFL synthase</shortName>
        <ecNumber evidence="6">1.21.98.1</ecNumber>
    </recommendedName>
    <alternativeName>
        <fullName evidence="6">Dehypoxanthine futalosine cyclase</fullName>
        <shortName evidence="6">DHFL cyclase</shortName>
    </alternativeName>
    <alternativeName>
        <fullName evidence="6">Menaquinone biosynthetic enzyme MqnC</fullName>
    </alternativeName>
</protein>
<dbReference type="AlphaFoldDB" id="E8V4F3"/>
<name>E8V4F3_TERSS</name>
<dbReference type="RefSeq" id="WP_013570507.1">
    <property type="nucleotide sequence ID" value="NC_014963.1"/>
</dbReference>
<feature type="binding site" evidence="8">
    <location>
        <position position="130"/>
    </location>
    <ligand>
        <name>(3R)-3-methyl-D-ornithine</name>
        <dbReference type="ChEBI" id="CHEBI:64642"/>
    </ligand>
</feature>
<dbReference type="Pfam" id="PF19288">
    <property type="entry name" value="CofH_C"/>
    <property type="match status" value="1"/>
</dbReference>
<dbReference type="HAMAP" id="MF_00992">
    <property type="entry name" value="MqnC"/>
    <property type="match status" value="1"/>
</dbReference>
<dbReference type="CDD" id="cd01335">
    <property type="entry name" value="Radical_SAM"/>
    <property type="match status" value="1"/>
</dbReference>
<feature type="binding site" evidence="8">
    <location>
        <position position="280"/>
    </location>
    <ligand>
        <name>(3R)-3-methyl-D-ornithine</name>
        <dbReference type="ChEBI" id="CHEBI:64642"/>
    </ligand>
</feature>
<dbReference type="PANTHER" id="PTHR43076:SF1">
    <property type="entry name" value="LIPOYL SYNTHASE 2"/>
    <property type="match status" value="1"/>
</dbReference>
<dbReference type="NCBIfam" id="TIGR03699">
    <property type="entry name" value="menaquin_MqnC"/>
    <property type="match status" value="1"/>
</dbReference>
<dbReference type="SFLD" id="SFLDS00029">
    <property type="entry name" value="Radical_SAM"/>
    <property type="match status" value="1"/>
</dbReference>
<keyword evidence="2 6" id="KW-0949">S-adenosyl-L-methionine</keyword>
<evidence type="ECO:0000256" key="1">
    <source>
        <dbReference type="ARBA" id="ARBA00022485"/>
    </source>
</evidence>
<evidence type="ECO:0000256" key="5">
    <source>
        <dbReference type="ARBA" id="ARBA00023014"/>
    </source>
</evidence>
<proteinExistence type="inferred from homology"/>
<dbReference type="GO" id="GO:0051539">
    <property type="term" value="F:4 iron, 4 sulfur cluster binding"/>
    <property type="evidence" value="ECO:0007669"/>
    <property type="project" value="UniProtKB-KW"/>
</dbReference>
<dbReference type="GO" id="GO:0016765">
    <property type="term" value="F:transferase activity, transferring alkyl or aryl (other than methyl) groups"/>
    <property type="evidence" value="ECO:0007669"/>
    <property type="project" value="InterPro"/>
</dbReference>
<organism evidence="10 11">
    <name type="scientific">Terriglobus saanensis (strain ATCC BAA-1853 / DSM 23119 / SP1PR4)</name>
    <dbReference type="NCBI Taxonomy" id="401053"/>
    <lineage>
        <taxon>Bacteria</taxon>
        <taxon>Pseudomonadati</taxon>
        <taxon>Acidobacteriota</taxon>
        <taxon>Terriglobia</taxon>
        <taxon>Terriglobales</taxon>
        <taxon>Acidobacteriaceae</taxon>
        <taxon>Terriglobus</taxon>
    </lineage>
</organism>
<dbReference type="InterPro" id="IPR058240">
    <property type="entry name" value="rSAM_sf"/>
</dbReference>
<keyword evidence="4 6" id="KW-0408">Iron</keyword>
<evidence type="ECO:0000256" key="7">
    <source>
        <dbReference type="PIRSR" id="PIRSR004762-1"/>
    </source>
</evidence>
<evidence type="ECO:0000259" key="9">
    <source>
        <dbReference type="PROSITE" id="PS51918"/>
    </source>
</evidence>
<dbReference type="STRING" id="401053.AciPR4_4028"/>
<keyword evidence="5 6" id="KW-0411">Iron-sulfur</keyword>
<dbReference type="PIRSF" id="PIRSF004762">
    <property type="entry name" value="CHP00423"/>
    <property type="match status" value="1"/>
</dbReference>
<feature type="binding site" evidence="8">
    <location>
        <position position="166"/>
    </location>
    <ligand>
        <name>S-adenosyl-L-methionine</name>
        <dbReference type="ChEBI" id="CHEBI:59789"/>
    </ligand>
</feature>
<comment type="similarity">
    <text evidence="6">Belongs to the radical SAM superfamily. MqnC family.</text>
</comment>
<evidence type="ECO:0000256" key="4">
    <source>
        <dbReference type="ARBA" id="ARBA00023004"/>
    </source>
</evidence>
<accession>E8V4F3</accession>
<keyword evidence="6" id="KW-0560">Oxidoreductase</keyword>
<dbReference type="InterPro" id="IPR013785">
    <property type="entry name" value="Aldolase_TIM"/>
</dbReference>
<dbReference type="PANTHER" id="PTHR43076">
    <property type="entry name" value="FO SYNTHASE (COFH)"/>
    <property type="match status" value="1"/>
</dbReference>